<dbReference type="SUPFAM" id="SSF52540">
    <property type="entry name" value="P-loop containing nucleoside triphosphate hydrolases"/>
    <property type="match status" value="1"/>
</dbReference>
<dbReference type="InterPro" id="IPR052539">
    <property type="entry name" value="MGD_biosynthesis_adapter"/>
</dbReference>
<dbReference type="PANTHER" id="PTHR40072:SF1">
    <property type="entry name" value="MOLYBDOPTERIN-GUANINE DINUCLEOTIDE BIOSYNTHESIS ADAPTER PROTEIN"/>
    <property type="match status" value="1"/>
</dbReference>
<comment type="caution">
    <text evidence="2">The sequence shown here is derived from an EMBL/GenBank/DDBJ whole genome shotgun (WGS) entry which is preliminary data.</text>
</comment>
<reference evidence="2" key="1">
    <citation type="submission" date="2019-08" db="EMBL/GenBank/DDBJ databases">
        <authorList>
            <person name="Kucharzyk K."/>
            <person name="Murdoch R.W."/>
            <person name="Higgins S."/>
            <person name="Loffler F."/>
        </authorList>
    </citation>
    <scope>NUCLEOTIDE SEQUENCE</scope>
</reference>
<dbReference type="Pfam" id="PF03205">
    <property type="entry name" value="MobB"/>
    <property type="match status" value="1"/>
</dbReference>
<accession>A0A644TW65</accession>
<dbReference type="AlphaFoldDB" id="A0A644TW65"/>
<protein>
    <recommendedName>
        <fullName evidence="1">Molybdopterin-guanine dinucleotide biosynthesis protein B (MobB) domain-containing protein</fullName>
    </recommendedName>
</protein>
<evidence type="ECO:0000259" key="1">
    <source>
        <dbReference type="Pfam" id="PF03205"/>
    </source>
</evidence>
<dbReference type="InterPro" id="IPR027417">
    <property type="entry name" value="P-loop_NTPase"/>
</dbReference>
<dbReference type="InterPro" id="IPR004435">
    <property type="entry name" value="MobB_dom"/>
</dbReference>
<name>A0A644TW65_9ZZZZ</name>
<feature type="domain" description="Molybdopterin-guanine dinucleotide biosynthesis protein B (MobB)" evidence="1">
    <location>
        <begin position="8"/>
        <end position="125"/>
    </location>
</feature>
<dbReference type="PANTHER" id="PTHR40072">
    <property type="entry name" value="MOLYBDOPTERIN-GUANINE DINUCLEOTIDE BIOSYNTHESIS ADAPTER PROTEIN-RELATED"/>
    <property type="match status" value="1"/>
</dbReference>
<dbReference type="EMBL" id="VSSQ01000053">
    <property type="protein sequence ID" value="MPL70442.1"/>
    <property type="molecule type" value="Genomic_DNA"/>
</dbReference>
<evidence type="ECO:0000313" key="2">
    <source>
        <dbReference type="EMBL" id="MPL70442.1"/>
    </source>
</evidence>
<dbReference type="GO" id="GO:0005525">
    <property type="term" value="F:GTP binding"/>
    <property type="evidence" value="ECO:0007669"/>
    <property type="project" value="InterPro"/>
</dbReference>
<sequence>MKKNKPAIVSILGWSGTGKTSFIEAAIIECRRRGMPAAALKKSHNAPSVPQDSKDSSRFLKAGAEPSIYLGGSEMLALSAAPARMDRSAIAALCPAASIVFCEGLDIEGAQRVLMAGDESEESALKRSLAEIDVLIARNASMLELARGRGVILFTPDDIGQFIDHLIATEAYRD</sequence>
<dbReference type="GO" id="GO:0006777">
    <property type="term" value="P:Mo-molybdopterin cofactor biosynthetic process"/>
    <property type="evidence" value="ECO:0007669"/>
    <property type="project" value="InterPro"/>
</dbReference>
<proteinExistence type="predicted"/>
<gene>
    <name evidence="2" type="ORF">SDC9_16198</name>
</gene>
<dbReference type="Gene3D" id="3.40.50.300">
    <property type="entry name" value="P-loop containing nucleotide triphosphate hydrolases"/>
    <property type="match status" value="1"/>
</dbReference>
<organism evidence="2">
    <name type="scientific">bioreactor metagenome</name>
    <dbReference type="NCBI Taxonomy" id="1076179"/>
    <lineage>
        <taxon>unclassified sequences</taxon>
        <taxon>metagenomes</taxon>
        <taxon>ecological metagenomes</taxon>
    </lineage>
</organism>